<dbReference type="CDD" id="cd02966">
    <property type="entry name" value="TlpA_like_family"/>
    <property type="match status" value="1"/>
</dbReference>
<dbReference type="SUPFAM" id="SSF52833">
    <property type="entry name" value="Thioredoxin-like"/>
    <property type="match status" value="1"/>
</dbReference>
<dbReference type="GO" id="GO:0016491">
    <property type="term" value="F:oxidoreductase activity"/>
    <property type="evidence" value="ECO:0007669"/>
    <property type="project" value="InterPro"/>
</dbReference>
<keyword evidence="3" id="KW-1015">Disulfide bond</keyword>
<dbReference type="STRING" id="1073328.SAMN05216294_2394"/>
<dbReference type="AlphaFoldDB" id="A0A1H2SCY8"/>
<comment type="subcellular location">
    <subcellularLocation>
        <location evidence="1">Cell envelope</location>
    </subcellularLocation>
</comment>
<dbReference type="Pfam" id="PF00578">
    <property type="entry name" value="AhpC-TSA"/>
    <property type="match status" value="1"/>
</dbReference>
<keyword evidence="4" id="KW-0676">Redox-active center</keyword>
<dbReference type="PANTHER" id="PTHR42852:SF6">
    <property type="entry name" value="THIOL:DISULFIDE INTERCHANGE PROTEIN DSBE"/>
    <property type="match status" value="1"/>
</dbReference>
<keyword evidence="7" id="KW-1185">Reference proteome</keyword>
<keyword evidence="2" id="KW-0201">Cytochrome c-type biogenesis</keyword>
<evidence type="ECO:0000259" key="5">
    <source>
        <dbReference type="PROSITE" id="PS51352"/>
    </source>
</evidence>
<dbReference type="GO" id="GO:0016209">
    <property type="term" value="F:antioxidant activity"/>
    <property type="evidence" value="ECO:0007669"/>
    <property type="project" value="InterPro"/>
</dbReference>
<dbReference type="EMBL" id="FNMY01000001">
    <property type="protein sequence ID" value="SDW29452.1"/>
    <property type="molecule type" value="Genomic_DNA"/>
</dbReference>
<dbReference type="InterPro" id="IPR000866">
    <property type="entry name" value="AhpC/TSA"/>
</dbReference>
<dbReference type="InterPro" id="IPR036249">
    <property type="entry name" value="Thioredoxin-like_sf"/>
</dbReference>
<evidence type="ECO:0000256" key="2">
    <source>
        <dbReference type="ARBA" id="ARBA00022748"/>
    </source>
</evidence>
<sequence>MKKLYTIAASILFLASCNSDPKGFTVSGSISGEPENGTTLFLKTTDSLNQLIDIDTATVQNGLFTFSGNQVEPKMHYIFIDKAQGNVPVIVENGEIEVSFQKDSIGYAKLKGTEQNEMFMDFLEESRTMNEMVRNIQNDMRMAAQQRDTAQVTALREEFIDLQESAKSFNLDYAKEHPNALISVLIVGNFLETKSLPAEEIQALFDSLTPEMKATEMGVKIREALEALKSTEIGAVAPNFSAPTPSGDVLALNDVTSNSKLTLVDFWAAWCKPCRMENPNIVSVYNKYKDKGFNVLGVSLDTQAEAWQRAIDSDGLAWNHISNLQRFQDPIARMYHINAIPAAFLIDQNGVIVARDLRGPALEQKVAEVLN</sequence>
<dbReference type="GO" id="GO:0017004">
    <property type="term" value="P:cytochrome complex assembly"/>
    <property type="evidence" value="ECO:0007669"/>
    <property type="project" value="UniProtKB-KW"/>
</dbReference>
<proteinExistence type="predicted"/>
<evidence type="ECO:0000313" key="6">
    <source>
        <dbReference type="EMBL" id="SDW29452.1"/>
    </source>
</evidence>
<reference evidence="7" key="1">
    <citation type="submission" date="2016-10" db="EMBL/GenBank/DDBJ databases">
        <authorList>
            <person name="Varghese N."/>
            <person name="Submissions S."/>
        </authorList>
    </citation>
    <scope>NUCLEOTIDE SEQUENCE [LARGE SCALE GENOMIC DNA]</scope>
    <source>
        <strain evidence="7">DSM 25030</strain>
    </source>
</reference>
<dbReference type="PROSITE" id="PS51257">
    <property type="entry name" value="PROKAR_LIPOPROTEIN"/>
    <property type="match status" value="1"/>
</dbReference>
<feature type="domain" description="Thioredoxin" evidence="5">
    <location>
        <begin position="231"/>
        <end position="371"/>
    </location>
</feature>
<dbReference type="OrthoDB" id="1069091at2"/>
<dbReference type="PROSITE" id="PS51352">
    <property type="entry name" value="THIOREDOXIN_2"/>
    <property type="match status" value="1"/>
</dbReference>
<dbReference type="GO" id="GO:0030313">
    <property type="term" value="C:cell envelope"/>
    <property type="evidence" value="ECO:0007669"/>
    <property type="project" value="UniProtKB-SubCell"/>
</dbReference>
<protein>
    <submittedName>
        <fullName evidence="6">Peroxiredoxin</fullName>
    </submittedName>
</protein>
<dbReference type="RefSeq" id="WP_090296154.1">
    <property type="nucleotide sequence ID" value="NZ_FNKI01000002.1"/>
</dbReference>
<dbReference type="InterPro" id="IPR050553">
    <property type="entry name" value="Thioredoxin_ResA/DsbE_sf"/>
</dbReference>
<dbReference type="InterPro" id="IPR013766">
    <property type="entry name" value="Thioredoxin_domain"/>
</dbReference>
<dbReference type="InterPro" id="IPR025380">
    <property type="entry name" value="DUF4369"/>
</dbReference>
<dbReference type="Gene3D" id="3.40.30.10">
    <property type="entry name" value="Glutaredoxin"/>
    <property type="match status" value="1"/>
</dbReference>
<evidence type="ECO:0000256" key="3">
    <source>
        <dbReference type="ARBA" id="ARBA00023157"/>
    </source>
</evidence>
<dbReference type="Pfam" id="PF14289">
    <property type="entry name" value="DUF4369"/>
    <property type="match status" value="1"/>
</dbReference>
<name>A0A1H2SCY8_9FLAO</name>
<dbReference type="PANTHER" id="PTHR42852">
    <property type="entry name" value="THIOL:DISULFIDE INTERCHANGE PROTEIN DSBE"/>
    <property type="match status" value="1"/>
</dbReference>
<gene>
    <name evidence="6" type="ORF">SAMN04487892_1040</name>
</gene>
<evidence type="ECO:0000313" key="7">
    <source>
        <dbReference type="Proteomes" id="UP000199592"/>
    </source>
</evidence>
<organism evidence="6 7">
    <name type="scientific">Flagellimonas zhangzhouensis</name>
    <dbReference type="NCBI Taxonomy" id="1073328"/>
    <lineage>
        <taxon>Bacteria</taxon>
        <taxon>Pseudomonadati</taxon>
        <taxon>Bacteroidota</taxon>
        <taxon>Flavobacteriia</taxon>
        <taxon>Flavobacteriales</taxon>
        <taxon>Flavobacteriaceae</taxon>
        <taxon>Flagellimonas</taxon>
    </lineage>
</organism>
<accession>A0A1H2SCY8</accession>
<evidence type="ECO:0000256" key="1">
    <source>
        <dbReference type="ARBA" id="ARBA00004196"/>
    </source>
</evidence>
<dbReference type="Proteomes" id="UP000199592">
    <property type="component" value="Unassembled WGS sequence"/>
</dbReference>
<evidence type="ECO:0000256" key="4">
    <source>
        <dbReference type="ARBA" id="ARBA00023284"/>
    </source>
</evidence>